<organism evidence="1">
    <name type="scientific">marine sediment metagenome</name>
    <dbReference type="NCBI Taxonomy" id="412755"/>
    <lineage>
        <taxon>unclassified sequences</taxon>
        <taxon>metagenomes</taxon>
        <taxon>ecological metagenomes</taxon>
    </lineage>
</organism>
<dbReference type="EMBL" id="LAZR01010128">
    <property type="protein sequence ID" value="KKM68672.1"/>
    <property type="molecule type" value="Genomic_DNA"/>
</dbReference>
<sequence length="63" mass="7136">MIDLKTLKDSDMKRLVVYTDGTGDKQEGHITSWNNVFIFVDYGKSCGRGEATDPRDLDWLIGL</sequence>
<accession>A0A0F9MHQ7</accession>
<reference evidence="1" key="1">
    <citation type="journal article" date="2015" name="Nature">
        <title>Complex archaea that bridge the gap between prokaryotes and eukaryotes.</title>
        <authorList>
            <person name="Spang A."/>
            <person name="Saw J.H."/>
            <person name="Jorgensen S.L."/>
            <person name="Zaremba-Niedzwiedzka K."/>
            <person name="Martijn J."/>
            <person name="Lind A.E."/>
            <person name="van Eijk R."/>
            <person name="Schleper C."/>
            <person name="Guy L."/>
            <person name="Ettema T.J."/>
        </authorList>
    </citation>
    <scope>NUCLEOTIDE SEQUENCE</scope>
</reference>
<dbReference type="AlphaFoldDB" id="A0A0F9MHQ7"/>
<evidence type="ECO:0000313" key="1">
    <source>
        <dbReference type="EMBL" id="KKM68672.1"/>
    </source>
</evidence>
<gene>
    <name evidence="1" type="ORF">LCGC14_1458590</name>
</gene>
<protein>
    <submittedName>
        <fullName evidence="1">Uncharacterized protein</fullName>
    </submittedName>
</protein>
<comment type="caution">
    <text evidence="1">The sequence shown here is derived from an EMBL/GenBank/DDBJ whole genome shotgun (WGS) entry which is preliminary data.</text>
</comment>
<proteinExistence type="predicted"/>
<name>A0A0F9MHQ7_9ZZZZ</name>